<evidence type="ECO:0000313" key="2">
    <source>
        <dbReference type="Proteomes" id="UP000827872"/>
    </source>
</evidence>
<organism evidence="1 2">
    <name type="scientific">Sphaerodactylus townsendi</name>
    <dbReference type="NCBI Taxonomy" id="933632"/>
    <lineage>
        <taxon>Eukaryota</taxon>
        <taxon>Metazoa</taxon>
        <taxon>Chordata</taxon>
        <taxon>Craniata</taxon>
        <taxon>Vertebrata</taxon>
        <taxon>Euteleostomi</taxon>
        <taxon>Lepidosauria</taxon>
        <taxon>Squamata</taxon>
        <taxon>Bifurcata</taxon>
        <taxon>Gekkota</taxon>
        <taxon>Sphaerodactylidae</taxon>
        <taxon>Sphaerodactylus</taxon>
    </lineage>
</organism>
<comment type="caution">
    <text evidence="1">The sequence shown here is derived from an EMBL/GenBank/DDBJ whole genome shotgun (WGS) entry which is preliminary data.</text>
</comment>
<reference evidence="1" key="1">
    <citation type="submission" date="2021-08" db="EMBL/GenBank/DDBJ databases">
        <title>The first chromosome-level gecko genome reveals the dynamic sex chromosomes of Neotropical dwarf geckos (Sphaerodactylidae: Sphaerodactylus).</title>
        <authorList>
            <person name="Pinto B.J."/>
            <person name="Keating S.E."/>
            <person name="Gamble T."/>
        </authorList>
    </citation>
    <scope>NUCLEOTIDE SEQUENCE</scope>
    <source>
        <strain evidence="1">TG3544</strain>
    </source>
</reference>
<dbReference type="Proteomes" id="UP000827872">
    <property type="component" value="Linkage Group LG14"/>
</dbReference>
<accession>A0ACB8EBG9</accession>
<sequence length="248" mass="28091">MLGLDGSLVFLEHVFWVVSLNTLFILVFAFCPYHIGHFSIVGLGFEEYVQASHFEGLITTIVGYVLLAVSLIVCHGLAALVKFQRSRRLLGVCYIVVKVSLLVVVEIGVFPLICGWWLDICSLEMFDATLKDRELSFQSAPGTTMFLHWLVGMVYVFYFASFILLLREIVFGSIVLLMLWLPIRIIKYLLPNFLPYNVMLYSDAPVSELSLELLLLQVVLPALLEQGHTRQWLKGLVRAWTVTAGFLL</sequence>
<dbReference type="EMBL" id="CM037627">
    <property type="protein sequence ID" value="KAH7989900.1"/>
    <property type="molecule type" value="Genomic_DNA"/>
</dbReference>
<keyword evidence="2" id="KW-1185">Reference proteome</keyword>
<gene>
    <name evidence="1" type="primary">MARCH6_1</name>
    <name evidence="1" type="ORF">K3G42_016069</name>
</gene>
<proteinExistence type="predicted"/>
<evidence type="ECO:0000313" key="1">
    <source>
        <dbReference type="EMBL" id="KAH7989900.1"/>
    </source>
</evidence>
<protein>
    <submittedName>
        <fullName evidence="1">E3 ubiquitin-protein ligase march6</fullName>
    </submittedName>
</protein>
<name>A0ACB8EBG9_9SAUR</name>